<proteinExistence type="predicted"/>
<accession>A0ABV7CFX1</accession>
<dbReference type="Pfam" id="PF12261">
    <property type="entry name" value="T_hemolysin"/>
    <property type="match status" value="1"/>
</dbReference>
<gene>
    <name evidence="1" type="ORF">ACFOEE_03065</name>
</gene>
<keyword evidence="2" id="KW-1185">Reference proteome</keyword>
<dbReference type="EMBL" id="JBHRSD010000006">
    <property type="protein sequence ID" value="MFC3031503.1"/>
    <property type="molecule type" value="Genomic_DNA"/>
</dbReference>
<name>A0ABV7CFX1_9GAMM</name>
<reference evidence="2" key="1">
    <citation type="journal article" date="2019" name="Int. J. Syst. Evol. Microbiol.">
        <title>The Global Catalogue of Microorganisms (GCM) 10K type strain sequencing project: providing services to taxonomists for standard genome sequencing and annotation.</title>
        <authorList>
            <consortium name="The Broad Institute Genomics Platform"/>
            <consortium name="The Broad Institute Genome Sequencing Center for Infectious Disease"/>
            <person name="Wu L."/>
            <person name="Ma J."/>
        </authorList>
    </citation>
    <scope>NUCLEOTIDE SEQUENCE [LARGE SCALE GENOMIC DNA]</scope>
    <source>
        <strain evidence="2">KCTC 42730</strain>
    </source>
</reference>
<comment type="caution">
    <text evidence="1">The sequence shown here is derived from an EMBL/GenBank/DDBJ whole genome shotgun (WGS) entry which is preliminary data.</text>
</comment>
<evidence type="ECO:0000313" key="1">
    <source>
        <dbReference type="EMBL" id="MFC3031503.1"/>
    </source>
</evidence>
<protein>
    <submittedName>
        <fullName evidence="1">Thermostable hemolysin</fullName>
    </submittedName>
</protein>
<sequence>MLAMTQLMPEQSGNYVCAAPNDVCRPLLEQEVREGFAKAFNADIHEFYPLLSHLATAQGVCVLGLRLAIHEALFVEQYLDDAIENLLAPGTLRSAIAELGNLCSSHRSATIAHFIVVANALLANNIRYLAFTGTAQVRKLMALLQVPVLELGHADPARVPSSNDYGSYYEAEPKTCVVDLQAAHATIANVALFSKLAAEYQAQADALTQGLKA</sequence>
<evidence type="ECO:0000313" key="2">
    <source>
        <dbReference type="Proteomes" id="UP001595453"/>
    </source>
</evidence>
<organism evidence="1 2">
    <name type="scientific">Pseudoalteromonas fenneropenaei</name>
    <dbReference type="NCBI Taxonomy" id="1737459"/>
    <lineage>
        <taxon>Bacteria</taxon>
        <taxon>Pseudomonadati</taxon>
        <taxon>Pseudomonadota</taxon>
        <taxon>Gammaproteobacteria</taxon>
        <taxon>Alteromonadales</taxon>
        <taxon>Pseudoalteromonadaceae</taxon>
        <taxon>Pseudoalteromonas</taxon>
    </lineage>
</organism>
<dbReference type="Proteomes" id="UP001595453">
    <property type="component" value="Unassembled WGS sequence"/>
</dbReference>
<dbReference type="RefSeq" id="WP_377120804.1">
    <property type="nucleotide sequence ID" value="NZ_JBHRSD010000006.1"/>
</dbReference>
<dbReference type="InterPro" id="IPR022050">
    <property type="entry name" value="T_hemolysin"/>
</dbReference>